<dbReference type="Proteomes" id="UP001519289">
    <property type="component" value="Unassembled WGS sequence"/>
</dbReference>
<reference evidence="4 5" key="1">
    <citation type="submission" date="2021-03" db="EMBL/GenBank/DDBJ databases">
        <title>Genomic Encyclopedia of Type Strains, Phase IV (KMG-IV): sequencing the most valuable type-strain genomes for metagenomic binning, comparative biology and taxonomic classification.</title>
        <authorList>
            <person name="Goeker M."/>
        </authorList>
    </citation>
    <scope>NUCLEOTIDE SEQUENCE [LARGE SCALE GENOMIC DNA]</scope>
    <source>
        <strain evidence="4 5">DSM 27138</strain>
    </source>
</reference>
<dbReference type="InterPro" id="IPR029787">
    <property type="entry name" value="Nucleotide_cyclase"/>
</dbReference>
<dbReference type="EMBL" id="JAGGLG010000040">
    <property type="protein sequence ID" value="MBP2019952.1"/>
    <property type="molecule type" value="Genomic_DNA"/>
</dbReference>
<dbReference type="PANTHER" id="PTHR33121:SF23">
    <property type="entry name" value="CYCLIC DI-GMP PHOSPHODIESTERASE PDEB"/>
    <property type="match status" value="1"/>
</dbReference>
<evidence type="ECO:0000259" key="3">
    <source>
        <dbReference type="PROSITE" id="PS50887"/>
    </source>
</evidence>
<dbReference type="InterPro" id="IPR001633">
    <property type="entry name" value="EAL_dom"/>
</dbReference>
<evidence type="ECO:0000313" key="5">
    <source>
        <dbReference type="Proteomes" id="UP001519289"/>
    </source>
</evidence>
<dbReference type="PROSITE" id="PS50883">
    <property type="entry name" value="EAL"/>
    <property type="match status" value="1"/>
</dbReference>
<proteinExistence type="predicted"/>
<dbReference type="RefSeq" id="WP_209468055.1">
    <property type="nucleotide sequence ID" value="NZ_JAGGLG010000040.1"/>
</dbReference>
<evidence type="ECO:0000259" key="2">
    <source>
        <dbReference type="PROSITE" id="PS50883"/>
    </source>
</evidence>
<dbReference type="SMART" id="SM00052">
    <property type="entry name" value="EAL"/>
    <property type="match status" value="1"/>
</dbReference>
<keyword evidence="1" id="KW-0472">Membrane</keyword>
<feature type="transmembrane region" description="Helical" evidence="1">
    <location>
        <begin position="12"/>
        <end position="31"/>
    </location>
</feature>
<dbReference type="NCBIfam" id="TIGR00254">
    <property type="entry name" value="GGDEF"/>
    <property type="match status" value="1"/>
</dbReference>
<dbReference type="SMART" id="SM00267">
    <property type="entry name" value="GGDEF"/>
    <property type="match status" value="1"/>
</dbReference>
<dbReference type="Gene3D" id="3.20.20.450">
    <property type="entry name" value="EAL domain"/>
    <property type="match status" value="1"/>
</dbReference>
<evidence type="ECO:0000256" key="1">
    <source>
        <dbReference type="SAM" id="Phobius"/>
    </source>
</evidence>
<feature type="transmembrane region" description="Helical" evidence="1">
    <location>
        <begin position="51"/>
        <end position="68"/>
    </location>
</feature>
<dbReference type="CDD" id="cd01949">
    <property type="entry name" value="GGDEF"/>
    <property type="match status" value="1"/>
</dbReference>
<comment type="caution">
    <text evidence="4">The sequence shown here is derived from an EMBL/GenBank/DDBJ whole genome shotgun (WGS) entry which is preliminary data.</text>
</comment>
<keyword evidence="1" id="KW-1133">Transmembrane helix</keyword>
<dbReference type="Gene3D" id="3.30.70.270">
    <property type="match status" value="1"/>
</dbReference>
<feature type="domain" description="EAL" evidence="2">
    <location>
        <begin position="251"/>
        <end position="500"/>
    </location>
</feature>
<dbReference type="Pfam" id="PF00563">
    <property type="entry name" value="EAL"/>
    <property type="match status" value="1"/>
</dbReference>
<dbReference type="CDD" id="cd01948">
    <property type="entry name" value="EAL"/>
    <property type="match status" value="1"/>
</dbReference>
<protein>
    <submittedName>
        <fullName evidence="4">Diguanylate cyclase (GGDEF)-like protein</fullName>
    </submittedName>
</protein>
<dbReference type="PROSITE" id="PS50887">
    <property type="entry name" value="GGDEF"/>
    <property type="match status" value="1"/>
</dbReference>
<dbReference type="SUPFAM" id="SSF55073">
    <property type="entry name" value="Nucleotide cyclase"/>
    <property type="match status" value="1"/>
</dbReference>
<dbReference type="Pfam" id="PF00990">
    <property type="entry name" value="GGDEF"/>
    <property type="match status" value="1"/>
</dbReference>
<name>A0ABS4JWP0_9FIRM</name>
<gene>
    <name evidence="4" type="ORF">J2Z79_003399</name>
</gene>
<sequence length="501" mass="54420">MKRLSSLSPATRKAALTSLVYLCVSLVWIWGSDRVADRWLDTVGLGWNVQTVKGFLFVIATAVFLFLLSRNLADQAAGSQPAGSAADNAFGLGGRSGLIRRLGDLLADGREGTLMVLDVDGMRLANDSLGHDAGDALMQSVAAALISCTRTQGTAFRLDGDEFALLLPGVPTQEGYELALQMQRWLGSVGRAAGRRSRVSFCAGLVPVVPGMEPQDVLLIGQLLLRRAQQGGQGRILPPPDDDELAALQAVARWGKRLTAALRGGCLFLEYQPVVDLQCGRTAYAEALLRLRDEDGEMHPAGVFLSAAEEFRLMPEVDRWCLEQIIAVLRGHPELNLFMNLSGQSLRDPDQRRWIARRVQRAQDVADRLTLEITETAWAGDAEALRAWMNEMRALGCRFALDDLGHGFSSLAALANLPVNVVKIDGSFVVGLARNPANRSVVEAINRLARDLGLQVVAEWVEDEDTRCQLCEIGVELGQGFHLGRPKPLSALLSTLNPAVQ</sequence>
<accession>A0ABS4JWP0</accession>
<dbReference type="InterPro" id="IPR000160">
    <property type="entry name" value="GGDEF_dom"/>
</dbReference>
<evidence type="ECO:0000313" key="4">
    <source>
        <dbReference type="EMBL" id="MBP2019952.1"/>
    </source>
</evidence>
<keyword evidence="5" id="KW-1185">Reference proteome</keyword>
<dbReference type="InterPro" id="IPR050706">
    <property type="entry name" value="Cyclic-di-GMP_PDE-like"/>
</dbReference>
<dbReference type="SUPFAM" id="SSF141868">
    <property type="entry name" value="EAL domain-like"/>
    <property type="match status" value="1"/>
</dbReference>
<feature type="domain" description="GGDEF" evidence="3">
    <location>
        <begin position="110"/>
        <end position="241"/>
    </location>
</feature>
<dbReference type="InterPro" id="IPR035919">
    <property type="entry name" value="EAL_sf"/>
</dbReference>
<dbReference type="InterPro" id="IPR043128">
    <property type="entry name" value="Rev_trsase/Diguanyl_cyclase"/>
</dbReference>
<dbReference type="PANTHER" id="PTHR33121">
    <property type="entry name" value="CYCLIC DI-GMP PHOSPHODIESTERASE PDEF"/>
    <property type="match status" value="1"/>
</dbReference>
<keyword evidence="1" id="KW-0812">Transmembrane</keyword>
<organism evidence="4 5">
    <name type="scientific">Symbiobacterium terraclitae</name>
    <dbReference type="NCBI Taxonomy" id="557451"/>
    <lineage>
        <taxon>Bacteria</taxon>
        <taxon>Bacillati</taxon>
        <taxon>Bacillota</taxon>
        <taxon>Clostridia</taxon>
        <taxon>Eubacteriales</taxon>
        <taxon>Symbiobacteriaceae</taxon>
        <taxon>Symbiobacterium</taxon>
    </lineage>
</organism>